<accession>A0A5J4PKT2</accession>
<comment type="caution">
    <text evidence="1">The sequence shown here is derived from an EMBL/GenBank/DDBJ whole genome shotgun (WGS) entry which is preliminary data.</text>
</comment>
<reference evidence="1 2" key="1">
    <citation type="submission" date="2019-03" db="EMBL/GenBank/DDBJ databases">
        <title>Single cell metagenomics reveals metabolic interactions within the superorganism composed of flagellate Streblomastix strix and complex community of Bacteroidetes bacteria on its surface.</title>
        <authorList>
            <person name="Treitli S.C."/>
            <person name="Kolisko M."/>
            <person name="Husnik F."/>
            <person name="Keeling P."/>
            <person name="Hampl V."/>
        </authorList>
    </citation>
    <scope>NUCLEOTIDE SEQUENCE [LARGE SCALE GENOMIC DNA]</scope>
    <source>
        <strain evidence="1">ST1C</strain>
    </source>
</reference>
<sequence>SDSDEIFPSSTSTDDKIVHQESTTIMGISSQQFKPLYYRFSASRIEKDVRAVALDKVNFPTADLTPKWEGHDEEDAAKAVIFSSAIIRSVIMVAEAAAEAPENG</sequence>
<evidence type="ECO:0000313" key="2">
    <source>
        <dbReference type="Proteomes" id="UP000324800"/>
    </source>
</evidence>
<evidence type="ECO:0000313" key="1">
    <source>
        <dbReference type="EMBL" id="KAA6310055.1"/>
    </source>
</evidence>
<dbReference type="Proteomes" id="UP000324800">
    <property type="component" value="Unassembled WGS sequence"/>
</dbReference>
<protein>
    <submittedName>
        <fullName evidence="1">Uncharacterized protein</fullName>
    </submittedName>
</protein>
<feature type="non-terminal residue" evidence="1">
    <location>
        <position position="1"/>
    </location>
</feature>
<dbReference type="AlphaFoldDB" id="A0A5J4PKT2"/>
<dbReference type="EMBL" id="SNRW01049963">
    <property type="protein sequence ID" value="KAA6310055.1"/>
    <property type="molecule type" value="Genomic_DNA"/>
</dbReference>
<name>A0A5J4PKT2_9EUKA</name>
<proteinExistence type="predicted"/>
<gene>
    <name evidence="1" type="ORF">EZS28_056384</name>
</gene>
<organism evidence="1 2">
    <name type="scientific">Streblomastix strix</name>
    <dbReference type="NCBI Taxonomy" id="222440"/>
    <lineage>
        <taxon>Eukaryota</taxon>
        <taxon>Metamonada</taxon>
        <taxon>Preaxostyla</taxon>
        <taxon>Oxymonadida</taxon>
        <taxon>Streblomastigidae</taxon>
        <taxon>Streblomastix</taxon>
    </lineage>
</organism>